<evidence type="ECO:0000313" key="4">
    <source>
        <dbReference type="Proteomes" id="UP000032141"/>
    </source>
</evidence>
<reference evidence="3" key="2">
    <citation type="submission" date="2015-03" db="UniProtKB">
        <authorList>
            <consortium name="EnsemblPlants"/>
        </authorList>
    </citation>
    <scope>IDENTIFICATION</scope>
</reference>
<dbReference type="HOGENOM" id="CLU_027176_8_1_1"/>
<dbReference type="InterPro" id="IPR036047">
    <property type="entry name" value="F-box-like_dom_sf"/>
</dbReference>
<dbReference type="CDD" id="cd22157">
    <property type="entry name" value="F-box_AtFBW1-like"/>
    <property type="match status" value="1"/>
</dbReference>
<dbReference type="Proteomes" id="UP000032141">
    <property type="component" value="Chromosome C5"/>
</dbReference>
<evidence type="ECO:0000313" key="3">
    <source>
        <dbReference type="EnsemblPlants" id="Bo5g003710.1"/>
    </source>
</evidence>
<feature type="signal peptide" evidence="1">
    <location>
        <begin position="1"/>
        <end position="27"/>
    </location>
</feature>
<dbReference type="SMART" id="SM00256">
    <property type="entry name" value="FBOX"/>
    <property type="match status" value="1"/>
</dbReference>
<sequence length="460" mass="52453">MYDREGSFVLFWRGSLFVFMLSHSTFDLTPVQLRVCRGLSCVCAQLRDSDIHSTFDLTQMSFTRRVLLTAPYLCIWYKTLGPIPTLLESVSAMKPPRQNVWGTRRVTRSMTSPQQISLPIPDELVFEIFSRLPSKVIARCRCVCKLWSSMLCSQDFIQSFLTKSCACPQILFSCEAKFDICFWSVPQPQNLEGDSSAVAAANHLAPFRRYTRFLGCTNGLFVCGFEGLKNDSKFVTVICNPSTGQSLTLPRLKSRTRYEVETYLGYDPIAKEYKIVMEELKDCHTSLWTTSGVLYYKAGAPCISSVEYIVESMVVCFDLRTEKFSSVKFLGTSCKEPTLVNYNGKLGLLMSGDSTYVNLERTSRSFELWVLGDAAKHEWSKHVYILPPSWKNIVTETMRIIGMIGDEIVLSLCNQNEHLYVIYYNVESKMITKVGVQGMDVYRGCYLKTYLNYVEDVKLF</sequence>
<evidence type="ECO:0000259" key="2">
    <source>
        <dbReference type="SMART" id="SM00256"/>
    </source>
</evidence>
<proteinExistence type="predicted"/>
<dbReference type="Pfam" id="PF00646">
    <property type="entry name" value="F-box"/>
    <property type="match status" value="1"/>
</dbReference>
<keyword evidence="4" id="KW-1185">Reference proteome</keyword>
<dbReference type="InterPro" id="IPR017451">
    <property type="entry name" value="F-box-assoc_interact_dom"/>
</dbReference>
<feature type="domain" description="F-box" evidence="2">
    <location>
        <begin position="120"/>
        <end position="160"/>
    </location>
</feature>
<dbReference type="InterPro" id="IPR013187">
    <property type="entry name" value="F-box-assoc_dom_typ3"/>
</dbReference>
<dbReference type="PANTHER" id="PTHR31111:SF102">
    <property type="entry name" value="F-BOX ASSOCIATED DOMAIN-CONTAINING PROTEIN"/>
    <property type="match status" value="1"/>
</dbReference>
<keyword evidence="1" id="KW-0732">Signal</keyword>
<dbReference type="AlphaFoldDB" id="A0A0D3C7A2"/>
<accession>A0A0D3C7A2</accession>
<dbReference type="PANTHER" id="PTHR31111">
    <property type="entry name" value="BNAA05G37150D PROTEIN-RELATED"/>
    <property type="match status" value="1"/>
</dbReference>
<name>A0A0D3C7A2_BRAOL</name>
<evidence type="ECO:0000256" key="1">
    <source>
        <dbReference type="SAM" id="SignalP"/>
    </source>
</evidence>
<dbReference type="Pfam" id="PF08268">
    <property type="entry name" value="FBA_3"/>
    <property type="match status" value="2"/>
</dbReference>
<reference evidence="3 4" key="1">
    <citation type="journal article" date="2014" name="Genome Biol.">
        <title>Transcriptome and methylome profiling reveals relics of genome dominance in the mesopolyploid Brassica oleracea.</title>
        <authorList>
            <person name="Parkin I.A."/>
            <person name="Koh C."/>
            <person name="Tang H."/>
            <person name="Robinson S.J."/>
            <person name="Kagale S."/>
            <person name="Clarke W.E."/>
            <person name="Town C.D."/>
            <person name="Nixon J."/>
            <person name="Krishnakumar V."/>
            <person name="Bidwell S.L."/>
            <person name="Denoeud F."/>
            <person name="Belcram H."/>
            <person name="Links M.G."/>
            <person name="Just J."/>
            <person name="Clarke C."/>
            <person name="Bender T."/>
            <person name="Huebert T."/>
            <person name="Mason A.S."/>
            <person name="Pires J.C."/>
            <person name="Barker G."/>
            <person name="Moore J."/>
            <person name="Walley P.G."/>
            <person name="Manoli S."/>
            <person name="Batley J."/>
            <person name="Edwards D."/>
            <person name="Nelson M.N."/>
            <person name="Wang X."/>
            <person name="Paterson A.H."/>
            <person name="King G."/>
            <person name="Bancroft I."/>
            <person name="Chalhoub B."/>
            <person name="Sharpe A.G."/>
        </authorList>
    </citation>
    <scope>NUCLEOTIDE SEQUENCE</scope>
    <source>
        <strain evidence="3 4">cv. TO1000</strain>
    </source>
</reference>
<dbReference type="InterPro" id="IPR001810">
    <property type="entry name" value="F-box_dom"/>
</dbReference>
<dbReference type="Gene3D" id="1.20.1280.50">
    <property type="match status" value="1"/>
</dbReference>
<dbReference type="EnsemblPlants" id="Bo5g003710.1">
    <property type="protein sequence ID" value="Bo5g003710.1"/>
    <property type="gene ID" value="Bo5g003710"/>
</dbReference>
<feature type="chain" id="PRO_5002258366" description="F-box domain-containing protein" evidence="1">
    <location>
        <begin position="28"/>
        <end position="460"/>
    </location>
</feature>
<organism evidence="3 4">
    <name type="scientific">Brassica oleracea var. oleracea</name>
    <dbReference type="NCBI Taxonomy" id="109376"/>
    <lineage>
        <taxon>Eukaryota</taxon>
        <taxon>Viridiplantae</taxon>
        <taxon>Streptophyta</taxon>
        <taxon>Embryophyta</taxon>
        <taxon>Tracheophyta</taxon>
        <taxon>Spermatophyta</taxon>
        <taxon>Magnoliopsida</taxon>
        <taxon>eudicotyledons</taxon>
        <taxon>Gunneridae</taxon>
        <taxon>Pentapetalae</taxon>
        <taxon>rosids</taxon>
        <taxon>malvids</taxon>
        <taxon>Brassicales</taxon>
        <taxon>Brassicaceae</taxon>
        <taxon>Brassiceae</taxon>
        <taxon>Brassica</taxon>
    </lineage>
</organism>
<dbReference type="Gramene" id="Bo5g003710.1">
    <property type="protein sequence ID" value="Bo5g003710.1"/>
    <property type="gene ID" value="Bo5g003710"/>
</dbReference>
<dbReference type="eggNOG" id="ENOG502SNHU">
    <property type="taxonomic scope" value="Eukaryota"/>
</dbReference>
<dbReference type="NCBIfam" id="TIGR01640">
    <property type="entry name" value="F_box_assoc_1"/>
    <property type="match status" value="2"/>
</dbReference>
<dbReference type="SUPFAM" id="SSF81383">
    <property type="entry name" value="F-box domain"/>
    <property type="match status" value="1"/>
</dbReference>
<protein>
    <recommendedName>
        <fullName evidence="2">F-box domain-containing protein</fullName>
    </recommendedName>
</protein>